<dbReference type="InterPro" id="IPR055170">
    <property type="entry name" value="GFO_IDH_MocA-like_dom"/>
</dbReference>
<dbReference type="SUPFAM" id="SSF55347">
    <property type="entry name" value="Glyceraldehyde-3-phosphate dehydrogenase-like, C-terminal domain"/>
    <property type="match status" value="1"/>
</dbReference>
<comment type="caution">
    <text evidence="3">The sequence shown here is derived from an EMBL/GenBank/DDBJ whole genome shotgun (WGS) entry which is preliminary data.</text>
</comment>
<evidence type="ECO:0000256" key="1">
    <source>
        <dbReference type="ARBA" id="ARBA00010928"/>
    </source>
</evidence>
<gene>
    <name evidence="3" type="ORF">B0J13DRAFT_396321</name>
</gene>
<reference evidence="3" key="1">
    <citation type="journal article" date="2021" name="Nat. Commun.">
        <title>Genetic determinants of endophytism in the Arabidopsis root mycobiome.</title>
        <authorList>
            <person name="Mesny F."/>
            <person name="Miyauchi S."/>
            <person name="Thiergart T."/>
            <person name="Pickel B."/>
            <person name="Atanasova L."/>
            <person name="Karlsson M."/>
            <person name="Huettel B."/>
            <person name="Barry K.W."/>
            <person name="Haridas S."/>
            <person name="Chen C."/>
            <person name="Bauer D."/>
            <person name="Andreopoulos W."/>
            <person name="Pangilinan J."/>
            <person name="LaButti K."/>
            <person name="Riley R."/>
            <person name="Lipzen A."/>
            <person name="Clum A."/>
            <person name="Drula E."/>
            <person name="Henrissat B."/>
            <person name="Kohler A."/>
            <person name="Grigoriev I.V."/>
            <person name="Martin F.M."/>
            <person name="Hacquard S."/>
        </authorList>
    </citation>
    <scope>NUCLEOTIDE SEQUENCE</scope>
    <source>
        <strain evidence="3">MPI-CAGE-AT-0021</strain>
    </source>
</reference>
<proteinExistence type="inferred from homology"/>
<dbReference type="EMBL" id="JAGMUU010000034">
    <property type="protein sequence ID" value="KAH7117258.1"/>
    <property type="molecule type" value="Genomic_DNA"/>
</dbReference>
<feature type="non-terminal residue" evidence="3">
    <location>
        <position position="112"/>
    </location>
</feature>
<feature type="non-terminal residue" evidence="3">
    <location>
        <position position="1"/>
    </location>
</feature>
<evidence type="ECO:0000313" key="3">
    <source>
        <dbReference type="EMBL" id="KAH7117258.1"/>
    </source>
</evidence>
<name>A0A9P9ID60_9HYPO</name>
<dbReference type="Gene3D" id="3.30.360.10">
    <property type="entry name" value="Dihydrodipicolinate Reductase, domain 2"/>
    <property type="match status" value="1"/>
</dbReference>
<evidence type="ECO:0000313" key="4">
    <source>
        <dbReference type="Proteomes" id="UP000717696"/>
    </source>
</evidence>
<dbReference type="Pfam" id="PF22725">
    <property type="entry name" value="GFO_IDH_MocA_C3"/>
    <property type="match status" value="1"/>
</dbReference>
<dbReference type="Proteomes" id="UP000717696">
    <property type="component" value="Unassembled WGS sequence"/>
</dbReference>
<accession>A0A9P9ID60</accession>
<keyword evidence="4" id="KW-1185">Reference proteome</keyword>
<evidence type="ECO:0000259" key="2">
    <source>
        <dbReference type="Pfam" id="PF22725"/>
    </source>
</evidence>
<comment type="similarity">
    <text evidence="1">Belongs to the Gfo/Idh/MocA family.</text>
</comment>
<protein>
    <recommendedName>
        <fullName evidence="2">GFO/IDH/MocA-like oxidoreductase domain-containing protein</fullName>
    </recommendedName>
</protein>
<organism evidence="3 4">
    <name type="scientific">Dactylonectria estremocensis</name>
    <dbReference type="NCBI Taxonomy" id="1079267"/>
    <lineage>
        <taxon>Eukaryota</taxon>
        <taxon>Fungi</taxon>
        <taxon>Dikarya</taxon>
        <taxon>Ascomycota</taxon>
        <taxon>Pezizomycotina</taxon>
        <taxon>Sordariomycetes</taxon>
        <taxon>Hypocreomycetidae</taxon>
        <taxon>Hypocreales</taxon>
        <taxon>Nectriaceae</taxon>
        <taxon>Dactylonectria</taxon>
    </lineage>
</organism>
<sequence length="112" mass="12016">YRKAWDRTNGGAIGTPLVFPSQTCGMINPTGYFLPYVKAGGGVFLELNIHNIDLCQRVLGLDLVVKSVSASSICAVHPELAELDDTDNALAIIEFWGGRVAQLFSSRTMASG</sequence>
<dbReference type="AlphaFoldDB" id="A0A9P9ID60"/>
<feature type="domain" description="GFO/IDH/MocA-like oxidoreductase" evidence="2">
    <location>
        <begin position="1"/>
        <end position="111"/>
    </location>
</feature>
<dbReference type="OrthoDB" id="446809at2759"/>